<evidence type="ECO:0000313" key="3">
    <source>
        <dbReference type="Proteomes" id="UP000574390"/>
    </source>
</evidence>
<feature type="compositionally biased region" description="Basic and acidic residues" evidence="1">
    <location>
        <begin position="57"/>
        <end position="83"/>
    </location>
</feature>
<organism evidence="2 3">
    <name type="scientific">Perkinsus olseni</name>
    <name type="common">Perkinsus atlanticus</name>
    <dbReference type="NCBI Taxonomy" id="32597"/>
    <lineage>
        <taxon>Eukaryota</taxon>
        <taxon>Sar</taxon>
        <taxon>Alveolata</taxon>
        <taxon>Perkinsozoa</taxon>
        <taxon>Perkinsea</taxon>
        <taxon>Perkinsida</taxon>
        <taxon>Perkinsidae</taxon>
        <taxon>Perkinsus</taxon>
    </lineage>
</organism>
<accession>A0A7J6TAD3</accession>
<feature type="region of interest" description="Disordered" evidence="1">
    <location>
        <begin position="56"/>
        <end position="83"/>
    </location>
</feature>
<feature type="compositionally biased region" description="Low complexity" evidence="1">
    <location>
        <begin position="24"/>
        <end position="36"/>
    </location>
</feature>
<feature type="non-terminal residue" evidence="2">
    <location>
        <position position="1"/>
    </location>
</feature>
<dbReference type="Proteomes" id="UP000574390">
    <property type="component" value="Unassembled WGS sequence"/>
</dbReference>
<feature type="region of interest" description="Disordered" evidence="1">
    <location>
        <begin position="1"/>
        <end position="44"/>
    </location>
</feature>
<feature type="non-terminal residue" evidence="2">
    <location>
        <position position="136"/>
    </location>
</feature>
<gene>
    <name evidence="2" type="ORF">FOZ62_018425</name>
</gene>
<reference evidence="2 3" key="1">
    <citation type="submission" date="2020-04" db="EMBL/GenBank/DDBJ databases">
        <title>Perkinsus olseni comparative genomics.</title>
        <authorList>
            <person name="Bogema D.R."/>
        </authorList>
    </citation>
    <scope>NUCLEOTIDE SEQUENCE [LARGE SCALE GENOMIC DNA]</scope>
    <source>
        <strain evidence="2">ATCC PRA-205</strain>
    </source>
</reference>
<sequence length="136" mass="15428">VPSAPATHTGNDDDDRQRHHQSHTHAAAIHHTSNSSLGNKIYSSIQHPRRNLNLTIIKDDCSSSTGRESEHHHHNDDEDDDPRWIIEEGFLQMMDVDICDKELSVLHPMAVDRIIHTLDTRTALLSQVMKGLKVMM</sequence>
<dbReference type="AlphaFoldDB" id="A0A7J6TAD3"/>
<comment type="caution">
    <text evidence="2">The sequence shown here is derived from an EMBL/GenBank/DDBJ whole genome shotgun (WGS) entry which is preliminary data.</text>
</comment>
<evidence type="ECO:0000256" key="1">
    <source>
        <dbReference type="SAM" id="MobiDB-lite"/>
    </source>
</evidence>
<name>A0A7J6TAD3_PEROL</name>
<evidence type="ECO:0000313" key="2">
    <source>
        <dbReference type="EMBL" id="KAF4742198.1"/>
    </source>
</evidence>
<protein>
    <submittedName>
        <fullName evidence="2">Uncharacterized protein</fullName>
    </submittedName>
</protein>
<proteinExistence type="predicted"/>
<dbReference type="EMBL" id="JABANM010008686">
    <property type="protein sequence ID" value="KAF4742198.1"/>
    <property type="molecule type" value="Genomic_DNA"/>
</dbReference>